<evidence type="ECO:0000256" key="2">
    <source>
        <dbReference type="ARBA" id="ARBA00006484"/>
    </source>
</evidence>
<keyword evidence="7" id="KW-1185">Reference proteome</keyword>
<keyword evidence="5" id="KW-0576">Peroxisome</keyword>
<dbReference type="Gene3D" id="3.40.50.720">
    <property type="entry name" value="NAD(P)-binding Rossmann-like Domain"/>
    <property type="match status" value="1"/>
</dbReference>
<evidence type="ECO:0000256" key="5">
    <source>
        <dbReference type="ARBA" id="ARBA00023140"/>
    </source>
</evidence>
<dbReference type="GO" id="GO:0016491">
    <property type="term" value="F:oxidoreductase activity"/>
    <property type="evidence" value="ECO:0007669"/>
    <property type="project" value="UniProtKB-KW"/>
</dbReference>
<dbReference type="EMBL" id="VTOW01000001">
    <property type="protein sequence ID" value="NKE69475.1"/>
    <property type="molecule type" value="Genomic_DNA"/>
</dbReference>
<evidence type="ECO:0000256" key="4">
    <source>
        <dbReference type="ARBA" id="ARBA00023002"/>
    </source>
</evidence>
<dbReference type="Pfam" id="PF00106">
    <property type="entry name" value="adh_short"/>
    <property type="match status" value="1"/>
</dbReference>
<protein>
    <submittedName>
        <fullName evidence="6">NAD(P)-dependent oxidoreductase</fullName>
    </submittedName>
</protein>
<evidence type="ECO:0000256" key="3">
    <source>
        <dbReference type="ARBA" id="ARBA00022857"/>
    </source>
</evidence>
<dbReference type="InterPro" id="IPR002347">
    <property type="entry name" value="SDR_fam"/>
</dbReference>
<proteinExistence type="inferred from homology"/>
<dbReference type="InterPro" id="IPR051935">
    <property type="entry name" value="HSDL2"/>
</dbReference>
<accession>A0A7X6I9K6</accession>
<dbReference type="CDD" id="cd09762">
    <property type="entry name" value="HSDL2_SDR_c"/>
    <property type="match status" value="1"/>
</dbReference>
<dbReference type="FunFam" id="3.40.50.720:FF:000301">
    <property type="entry name" value="Hydroxysteroid dehydrogenase like 2"/>
    <property type="match status" value="1"/>
</dbReference>
<name>A0A7X6I9K6_9BACT</name>
<comment type="caution">
    <text evidence="6">The sequence shown here is derived from an EMBL/GenBank/DDBJ whole genome shotgun (WGS) entry which is preliminary data.</text>
</comment>
<evidence type="ECO:0000313" key="7">
    <source>
        <dbReference type="Proteomes" id="UP000534783"/>
    </source>
</evidence>
<dbReference type="PRINTS" id="PR00081">
    <property type="entry name" value="GDHRDH"/>
</dbReference>
<organism evidence="6 7">
    <name type="scientific">Candidatus Manganitrophus noduliformans</name>
    <dbReference type="NCBI Taxonomy" id="2606439"/>
    <lineage>
        <taxon>Bacteria</taxon>
        <taxon>Pseudomonadati</taxon>
        <taxon>Nitrospirota</taxon>
        <taxon>Nitrospiria</taxon>
        <taxon>Candidatus Troglogloeales</taxon>
        <taxon>Candidatus Manganitrophaceae</taxon>
        <taxon>Candidatus Manganitrophus</taxon>
    </lineage>
</organism>
<dbReference type="AlphaFoldDB" id="A0A7X6I9K6"/>
<evidence type="ECO:0000313" key="6">
    <source>
        <dbReference type="EMBL" id="NKE69475.1"/>
    </source>
</evidence>
<keyword evidence="3" id="KW-0521">NADP</keyword>
<dbReference type="PANTHER" id="PTHR42808:SF3">
    <property type="entry name" value="HYDROXYSTEROID DEHYDROGENASE-LIKE PROTEIN 2"/>
    <property type="match status" value="1"/>
</dbReference>
<comment type="subcellular location">
    <subcellularLocation>
        <location evidence="1">Peroxisome</location>
    </subcellularLocation>
</comment>
<dbReference type="SUPFAM" id="SSF51735">
    <property type="entry name" value="NAD(P)-binding Rossmann-fold domains"/>
    <property type="match status" value="1"/>
</dbReference>
<comment type="similarity">
    <text evidence="2">Belongs to the short-chain dehydrogenases/reductases (SDR) family.</text>
</comment>
<keyword evidence="4" id="KW-0560">Oxidoreductase</keyword>
<evidence type="ECO:0000256" key="1">
    <source>
        <dbReference type="ARBA" id="ARBA00004275"/>
    </source>
</evidence>
<gene>
    <name evidence="6" type="ORF">MNODULE_01750</name>
</gene>
<dbReference type="RefSeq" id="WP_168057773.1">
    <property type="nucleotide sequence ID" value="NZ_VTOW01000001.1"/>
</dbReference>
<dbReference type="Proteomes" id="UP000534783">
    <property type="component" value="Unassembled WGS sequence"/>
</dbReference>
<dbReference type="NCBIfam" id="NF006133">
    <property type="entry name" value="PRK08278.1"/>
    <property type="match status" value="1"/>
</dbReference>
<dbReference type="InterPro" id="IPR036291">
    <property type="entry name" value="NAD(P)-bd_dom_sf"/>
</dbReference>
<dbReference type="PANTHER" id="PTHR42808">
    <property type="entry name" value="HYDROXYSTEROID DEHYDROGENASE-LIKE PROTEIN 2"/>
    <property type="match status" value="1"/>
</dbReference>
<sequence>MTTLQGKTLFITGASRGIGKAIGLRAARDGANIVLVAKTVTPQKNLPGTIYTAAEEIIAAGGQALACPADIRFEDQVQAAVKKGVETFGGIDILINNASALGLTGILQTSMKRFDLMHQVNVRGTFLCAQACFSYLTESANPHILNIAPPLNLDAKWFAPHLAYTLSKYGMSLCTLGMAEAFKEKEIAVNSLWPQTAIATAAMVSLAGEVALQRCRRPEIMADAAYLILTKSSRECTGNFFLDEALLRSAGITDFDRYAVSPGTPLIPDLFV</sequence>
<reference evidence="6 7" key="1">
    <citation type="journal article" date="2020" name="Nature">
        <title>Bacterial chemolithoautotrophy via manganese oxidation.</title>
        <authorList>
            <person name="Yu H."/>
            <person name="Leadbetter J.R."/>
        </authorList>
    </citation>
    <scope>NUCLEOTIDE SEQUENCE [LARGE SCALE GENOMIC DNA]</scope>
    <source>
        <strain evidence="6 7">Mn-1</strain>
    </source>
</reference>